<dbReference type="RefSeq" id="WP_147758637.1">
    <property type="nucleotide sequence ID" value="NZ_SAXT01000005.1"/>
</dbReference>
<gene>
    <name evidence="3" type="ORF">EPJ80_08385</name>
</gene>
<organism evidence="3 4">
    <name type="scientific">Brachyspira aalborgi</name>
    <dbReference type="NCBI Taxonomy" id="29522"/>
    <lineage>
        <taxon>Bacteria</taxon>
        <taxon>Pseudomonadati</taxon>
        <taxon>Spirochaetota</taxon>
        <taxon>Spirochaetia</taxon>
        <taxon>Brachyspirales</taxon>
        <taxon>Brachyspiraceae</taxon>
        <taxon>Brachyspira</taxon>
    </lineage>
</organism>
<keyword evidence="1" id="KW-0804">Transcription</keyword>
<dbReference type="InterPro" id="IPR007759">
    <property type="entry name" value="Asxl_HARE-HTH"/>
</dbReference>
<sequence>MQKDLTYTEAIEKVMLNNGYVAPLKLIYKEVWNYKDKSKVTGKTPIDTIRERVQRDKKFTRVGLGVYALSDKLHLLEKQQEPKTEKEKVASKHGEIQGMLIEIGNSRNEVSDTYTNDKNFIFENKILGSISTLKSVPPFTYEHIIKNSVSFMDVIWFNERMFPSMVFEVENSTDFRDAFIKFMELIDFQTQFSCVAPLERKNKFDKEIVKNAFSPIRNRVKFYSYEEVESDYKISLQKYNIF</sequence>
<dbReference type="EMBL" id="SAXT01000005">
    <property type="protein sequence ID" value="TXJ11721.1"/>
    <property type="molecule type" value="Genomic_DNA"/>
</dbReference>
<dbReference type="AlphaFoldDB" id="A0A5C8CH45"/>
<protein>
    <recommendedName>
        <fullName evidence="2">HTH HARE-type domain-containing protein</fullName>
    </recommendedName>
</protein>
<reference evidence="3 4" key="1">
    <citation type="journal article" date="1992" name="Lakartidningen">
        <title>[Penicillin V and not amoxicillin is the first choice preparation in acute otitis].</title>
        <authorList>
            <person name="Kamme C."/>
            <person name="Lundgren K."/>
            <person name="Prellner K."/>
        </authorList>
    </citation>
    <scope>NUCLEOTIDE SEQUENCE [LARGE SCALE GENOMIC DNA]</scope>
    <source>
        <strain evidence="3 4">W1</strain>
    </source>
</reference>
<comment type="caution">
    <text evidence="3">The sequence shown here is derived from an EMBL/GenBank/DDBJ whole genome shotgun (WGS) entry which is preliminary data.</text>
</comment>
<accession>A0A5C8CH45</accession>
<dbReference type="PROSITE" id="PS51913">
    <property type="entry name" value="HTH_HARE"/>
    <property type="match status" value="1"/>
</dbReference>
<evidence type="ECO:0000256" key="1">
    <source>
        <dbReference type="ARBA" id="ARBA00023163"/>
    </source>
</evidence>
<evidence type="ECO:0000313" key="3">
    <source>
        <dbReference type="EMBL" id="TXJ11721.1"/>
    </source>
</evidence>
<dbReference type="GO" id="GO:0006355">
    <property type="term" value="P:regulation of DNA-templated transcription"/>
    <property type="evidence" value="ECO:0007669"/>
    <property type="project" value="InterPro"/>
</dbReference>
<dbReference type="Proteomes" id="UP000325116">
    <property type="component" value="Unassembled WGS sequence"/>
</dbReference>
<evidence type="ECO:0000259" key="2">
    <source>
        <dbReference type="PROSITE" id="PS51913"/>
    </source>
</evidence>
<proteinExistence type="predicted"/>
<name>A0A5C8CH45_9SPIR</name>
<feature type="domain" description="HTH HARE-type" evidence="2">
    <location>
        <begin position="5"/>
        <end position="72"/>
    </location>
</feature>
<evidence type="ECO:0000313" key="4">
    <source>
        <dbReference type="Proteomes" id="UP000325116"/>
    </source>
</evidence>